<dbReference type="CDD" id="cd11065">
    <property type="entry name" value="CYP64-like"/>
    <property type="match status" value="1"/>
</dbReference>
<dbReference type="GO" id="GO:0004497">
    <property type="term" value="F:monooxygenase activity"/>
    <property type="evidence" value="ECO:0007669"/>
    <property type="project" value="UniProtKB-KW"/>
</dbReference>
<keyword evidence="11" id="KW-1185">Reference proteome</keyword>
<protein>
    <submittedName>
        <fullName evidence="10">Cytochrome P450</fullName>
    </submittedName>
</protein>
<evidence type="ECO:0000313" key="10">
    <source>
        <dbReference type="EMBL" id="KAF4120606.1"/>
    </source>
</evidence>
<comment type="similarity">
    <text evidence="2 9">Belongs to the cytochrome P450 family.</text>
</comment>
<evidence type="ECO:0000256" key="5">
    <source>
        <dbReference type="ARBA" id="ARBA00023002"/>
    </source>
</evidence>
<dbReference type="GeneID" id="55968839"/>
<dbReference type="AlphaFoldDB" id="A0A9P4YP90"/>
<evidence type="ECO:0000256" key="6">
    <source>
        <dbReference type="ARBA" id="ARBA00023004"/>
    </source>
</evidence>
<dbReference type="PANTHER" id="PTHR46300">
    <property type="entry name" value="P450, PUTATIVE (EUROFUNG)-RELATED-RELATED"/>
    <property type="match status" value="1"/>
</dbReference>
<dbReference type="SUPFAM" id="SSF48264">
    <property type="entry name" value="Cytochrome P450"/>
    <property type="match status" value="1"/>
</dbReference>
<accession>A0A9P4YP90</accession>
<evidence type="ECO:0000256" key="7">
    <source>
        <dbReference type="ARBA" id="ARBA00023033"/>
    </source>
</evidence>
<dbReference type="InterPro" id="IPR036396">
    <property type="entry name" value="Cyt_P450_sf"/>
</dbReference>
<feature type="binding site" description="axial binding residue" evidence="8">
    <location>
        <position position="373"/>
    </location>
    <ligand>
        <name>heme</name>
        <dbReference type="ChEBI" id="CHEBI:30413"/>
    </ligand>
    <ligandPart>
        <name>Fe</name>
        <dbReference type="ChEBI" id="CHEBI:18248"/>
    </ligandPart>
</feature>
<comment type="caution">
    <text evidence="10">The sequence shown here is derived from an EMBL/GenBank/DDBJ whole genome shotgun (WGS) entry which is preliminary data.</text>
</comment>
<name>A0A9P4YP90_9HYPO</name>
<keyword evidence="4 8" id="KW-0479">Metal-binding</keyword>
<reference evidence="10" key="1">
    <citation type="submission" date="2020-03" db="EMBL/GenBank/DDBJ databases">
        <title>Site-based positive gene gene selection in Geosmithia morbida across the United States reveals a broad range of putative effectors and factors for local host and environmental adapation.</title>
        <authorList>
            <person name="Onufrak A."/>
            <person name="Murdoch R.W."/>
            <person name="Gazis R."/>
            <person name="Huff M."/>
            <person name="Staton M."/>
            <person name="Klingeman W."/>
            <person name="Hadziabdic D."/>
        </authorList>
    </citation>
    <scope>NUCLEOTIDE SEQUENCE</scope>
    <source>
        <strain evidence="10">1262</strain>
    </source>
</reference>
<dbReference type="PRINTS" id="PR00385">
    <property type="entry name" value="P450"/>
</dbReference>
<dbReference type="PANTHER" id="PTHR46300:SF7">
    <property type="entry name" value="P450, PUTATIVE (EUROFUNG)-RELATED"/>
    <property type="match status" value="1"/>
</dbReference>
<dbReference type="GO" id="GO:0005506">
    <property type="term" value="F:iron ion binding"/>
    <property type="evidence" value="ECO:0007669"/>
    <property type="project" value="InterPro"/>
</dbReference>
<dbReference type="GO" id="GO:0016705">
    <property type="term" value="F:oxidoreductase activity, acting on paired donors, with incorporation or reduction of molecular oxygen"/>
    <property type="evidence" value="ECO:0007669"/>
    <property type="project" value="InterPro"/>
</dbReference>
<evidence type="ECO:0000256" key="8">
    <source>
        <dbReference type="PIRSR" id="PIRSR602401-1"/>
    </source>
</evidence>
<dbReference type="RefSeq" id="XP_035319258.1">
    <property type="nucleotide sequence ID" value="XM_035464588.1"/>
</dbReference>
<dbReference type="OrthoDB" id="2789670at2759"/>
<dbReference type="InterPro" id="IPR001128">
    <property type="entry name" value="Cyt_P450"/>
</dbReference>
<sequence length="459" mass="51851">PISSVTVMGTTMVIINDAQIAAELLEKRSSKHSSRPKQTFAGEMIGWDNSLALLPYNDRLRTYRMHMNRIIGTKPAASQFHSLQEAEVGHFLLHLLDQPEDLVPHIQKEAGSVILKIAYGYTTEPFKNDLLVDMLVDAMDKFSVAAVPGAFMVDMLPSLRYLPEWIPGMGFKKTAHKWGAELTDVVEKPYVFVNHLLAQGSDRSSFLSRLIEADNTNEEKRFINKWSALSLYTAGSDTIVSTISCFFLAMTVYPEVQRKAQEEIDRVVGQDRLPTFADRENLPYVEATVKEVLRWHPVGPMGLPHTSTEDDIFEGYFIPKGSILFANIWHFTHDPEVYEDPMSFNPERFLAKDGHEPAPDPRTLIFGFGRRVCPGRNLADNSLYLNVAQVLAVFDIGKEVQGDKEIEPTIKFTPGIISRPEPYQNSVKPRSPHHEMLIRSIEKTHPWEESDGSVLENTV</sequence>
<dbReference type="EMBL" id="JAANYQ010000015">
    <property type="protein sequence ID" value="KAF4120606.1"/>
    <property type="molecule type" value="Genomic_DNA"/>
</dbReference>
<keyword evidence="6 8" id="KW-0408">Iron</keyword>
<evidence type="ECO:0000256" key="9">
    <source>
        <dbReference type="RuleBase" id="RU000461"/>
    </source>
</evidence>
<dbReference type="PROSITE" id="PS00086">
    <property type="entry name" value="CYTOCHROME_P450"/>
    <property type="match status" value="1"/>
</dbReference>
<dbReference type="InterPro" id="IPR017972">
    <property type="entry name" value="Cyt_P450_CS"/>
</dbReference>
<organism evidence="10 11">
    <name type="scientific">Geosmithia morbida</name>
    <dbReference type="NCBI Taxonomy" id="1094350"/>
    <lineage>
        <taxon>Eukaryota</taxon>
        <taxon>Fungi</taxon>
        <taxon>Dikarya</taxon>
        <taxon>Ascomycota</taxon>
        <taxon>Pezizomycotina</taxon>
        <taxon>Sordariomycetes</taxon>
        <taxon>Hypocreomycetidae</taxon>
        <taxon>Hypocreales</taxon>
        <taxon>Bionectriaceae</taxon>
        <taxon>Geosmithia</taxon>
    </lineage>
</organism>
<evidence type="ECO:0000256" key="2">
    <source>
        <dbReference type="ARBA" id="ARBA00010617"/>
    </source>
</evidence>
<dbReference type="Proteomes" id="UP000749293">
    <property type="component" value="Unassembled WGS sequence"/>
</dbReference>
<dbReference type="InterPro" id="IPR002401">
    <property type="entry name" value="Cyt_P450_E_grp-I"/>
</dbReference>
<dbReference type="Pfam" id="PF00067">
    <property type="entry name" value="p450"/>
    <property type="match status" value="1"/>
</dbReference>
<dbReference type="Gene3D" id="1.10.630.10">
    <property type="entry name" value="Cytochrome P450"/>
    <property type="match status" value="1"/>
</dbReference>
<dbReference type="GO" id="GO:0020037">
    <property type="term" value="F:heme binding"/>
    <property type="evidence" value="ECO:0007669"/>
    <property type="project" value="InterPro"/>
</dbReference>
<gene>
    <name evidence="10" type="ORF">GMORB2_2609</name>
</gene>
<evidence type="ECO:0000313" key="11">
    <source>
        <dbReference type="Proteomes" id="UP000749293"/>
    </source>
</evidence>
<evidence type="ECO:0000256" key="4">
    <source>
        <dbReference type="ARBA" id="ARBA00022723"/>
    </source>
</evidence>
<feature type="non-terminal residue" evidence="10">
    <location>
        <position position="1"/>
    </location>
</feature>
<keyword evidence="7 9" id="KW-0503">Monooxygenase</keyword>
<evidence type="ECO:0000256" key="3">
    <source>
        <dbReference type="ARBA" id="ARBA00022617"/>
    </source>
</evidence>
<keyword evidence="3 8" id="KW-0349">Heme</keyword>
<proteinExistence type="inferred from homology"/>
<dbReference type="InterPro" id="IPR050364">
    <property type="entry name" value="Cytochrome_P450_fung"/>
</dbReference>
<keyword evidence="5 9" id="KW-0560">Oxidoreductase</keyword>
<dbReference type="PRINTS" id="PR00463">
    <property type="entry name" value="EP450I"/>
</dbReference>
<evidence type="ECO:0000256" key="1">
    <source>
        <dbReference type="ARBA" id="ARBA00001971"/>
    </source>
</evidence>
<comment type="cofactor">
    <cofactor evidence="1 8">
        <name>heme</name>
        <dbReference type="ChEBI" id="CHEBI:30413"/>
    </cofactor>
</comment>